<evidence type="ECO:0000256" key="2">
    <source>
        <dbReference type="ARBA" id="ARBA00022475"/>
    </source>
</evidence>
<comment type="subcellular location">
    <subcellularLocation>
        <location evidence="1">Cell membrane</location>
        <topology evidence="1">Single-pass membrane protein</topology>
    </subcellularLocation>
</comment>
<keyword evidence="9" id="KW-1185">Reference proteome</keyword>
<evidence type="ECO:0000256" key="6">
    <source>
        <dbReference type="SAM" id="Phobius"/>
    </source>
</evidence>
<dbReference type="Proteomes" id="UP001596106">
    <property type="component" value="Unassembled WGS sequence"/>
</dbReference>
<dbReference type="Pfam" id="PF04024">
    <property type="entry name" value="PspC"/>
    <property type="match status" value="1"/>
</dbReference>
<accession>A0ABW0IK73</accession>
<evidence type="ECO:0000256" key="5">
    <source>
        <dbReference type="ARBA" id="ARBA00023136"/>
    </source>
</evidence>
<gene>
    <name evidence="8" type="ORF">ACFPMF_25775</name>
</gene>
<sequence length="76" mass="8758">MTTNQLHRIPSEAMLGGVCAGLADYFGIDKVWVRLFFALMLILPVSFPIVIVYIVLWMVMPKGERYYQAQPDNRPR</sequence>
<dbReference type="InterPro" id="IPR007168">
    <property type="entry name" value="Phageshock_PspC_N"/>
</dbReference>
<evidence type="ECO:0000256" key="3">
    <source>
        <dbReference type="ARBA" id="ARBA00022692"/>
    </source>
</evidence>
<protein>
    <submittedName>
        <fullName evidence="8">PspC domain-containing protein</fullName>
    </submittedName>
</protein>
<name>A0ABW0IK73_9BACT</name>
<reference evidence="9" key="1">
    <citation type="journal article" date="2019" name="Int. J. Syst. Evol. Microbiol.">
        <title>The Global Catalogue of Microorganisms (GCM) 10K type strain sequencing project: providing services to taxonomists for standard genome sequencing and annotation.</title>
        <authorList>
            <consortium name="The Broad Institute Genomics Platform"/>
            <consortium name="The Broad Institute Genome Sequencing Center for Infectious Disease"/>
            <person name="Wu L."/>
            <person name="Ma J."/>
        </authorList>
    </citation>
    <scope>NUCLEOTIDE SEQUENCE [LARGE SCALE GENOMIC DNA]</scope>
    <source>
        <strain evidence="9">CCUG 55250</strain>
    </source>
</reference>
<evidence type="ECO:0000313" key="8">
    <source>
        <dbReference type="EMBL" id="MFC5412760.1"/>
    </source>
</evidence>
<comment type="caution">
    <text evidence="8">The sequence shown here is derived from an EMBL/GenBank/DDBJ whole genome shotgun (WGS) entry which is preliminary data.</text>
</comment>
<feature type="domain" description="Phage shock protein PspC N-terminal" evidence="7">
    <location>
        <begin position="5"/>
        <end position="62"/>
    </location>
</feature>
<keyword evidence="5 6" id="KW-0472">Membrane</keyword>
<evidence type="ECO:0000256" key="4">
    <source>
        <dbReference type="ARBA" id="ARBA00022989"/>
    </source>
</evidence>
<dbReference type="RefSeq" id="WP_379850601.1">
    <property type="nucleotide sequence ID" value="NZ_JBHSMA010000015.1"/>
</dbReference>
<dbReference type="PANTHER" id="PTHR33885">
    <property type="entry name" value="PHAGE SHOCK PROTEIN C"/>
    <property type="match status" value="1"/>
</dbReference>
<proteinExistence type="predicted"/>
<organism evidence="8 9">
    <name type="scientific">Larkinella bovis</name>
    <dbReference type="NCBI Taxonomy" id="683041"/>
    <lineage>
        <taxon>Bacteria</taxon>
        <taxon>Pseudomonadati</taxon>
        <taxon>Bacteroidota</taxon>
        <taxon>Cytophagia</taxon>
        <taxon>Cytophagales</taxon>
        <taxon>Spirosomataceae</taxon>
        <taxon>Larkinella</taxon>
    </lineage>
</organism>
<dbReference type="InterPro" id="IPR052027">
    <property type="entry name" value="PspC"/>
</dbReference>
<keyword evidence="4 6" id="KW-1133">Transmembrane helix</keyword>
<feature type="transmembrane region" description="Helical" evidence="6">
    <location>
        <begin position="35"/>
        <end position="59"/>
    </location>
</feature>
<evidence type="ECO:0000256" key="1">
    <source>
        <dbReference type="ARBA" id="ARBA00004162"/>
    </source>
</evidence>
<dbReference type="EMBL" id="JBHSMA010000015">
    <property type="protein sequence ID" value="MFC5412760.1"/>
    <property type="molecule type" value="Genomic_DNA"/>
</dbReference>
<evidence type="ECO:0000313" key="9">
    <source>
        <dbReference type="Proteomes" id="UP001596106"/>
    </source>
</evidence>
<evidence type="ECO:0000259" key="7">
    <source>
        <dbReference type="Pfam" id="PF04024"/>
    </source>
</evidence>
<keyword evidence="2" id="KW-1003">Cell membrane</keyword>
<dbReference type="PANTHER" id="PTHR33885:SF3">
    <property type="entry name" value="PHAGE SHOCK PROTEIN C"/>
    <property type="match status" value="1"/>
</dbReference>
<keyword evidence="3 6" id="KW-0812">Transmembrane</keyword>